<dbReference type="InterPro" id="IPR012867">
    <property type="entry name" value="DUF1648"/>
</dbReference>
<feature type="transmembrane region" description="Helical" evidence="1">
    <location>
        <begin position="161"/>
        <end position="179"/>
    </location>
</feature>
<evidence type="ECO:0000259" key="2">
    <source>
        <dbReference type="Pfam" id="PF07853"/>
    </source>
</evidence>
<organism evidence="3 4">
    <name type="scientific">Candidatus Iainarchaeum sp</name>
    <dbReference type="NCBI Taxonomy" id="3101447"/>
    <lineage>
        <taxon>Archaea</taxon>
        <taxon>Candidatus Iainarchaeota</taxon>
        <taxon>Candidatus Iainarchaeia</taxon>
        <taxon>Candidatus Iainarchaeales</taxon>
        <taxon>Candidatus Iainarchaeaceae</taxon>
        <taxon>Candidatus Iainarchaeum</taxon>
    </lineage>
</organism>
<feature type="transmembrane region" description="Helical" evidence="1">
    <location>
        <begin position="46"/>
        <end position="64"/>
    </location>
</feature>
<comment type="caution">
    <text evidence="3">The sequence shown here is derived from an EMBL/GenBank/DDBJ whole genome shotgun (WGS) entry which is preliminary data.</text>
</comment>
<dbReference type="Pfam" id="PF07853">
    <property type="entry name" value="DUF1648"/>
    <property type="match status" value="1"/>
</dbReference>
<dbReference type="Pfam" id="PF13630">
    <property type="entry name" value="SdpI"/>
    <property type="match status" value="1"/>
</dbReference>
<dbReference type="PANTHER" id="PTHR37810">
    <property type="entry name" value="IMMUNITY PROTEIN SDPI"/>
    <property type="match status" value="1"/>
</dbReference>
<name>A0A7J4IZ13_9ARCH</name>
<dbReference type="GO" id="GO:0009636">
    <property type="term" value="P:response to toxic substance"/>
    <property type="evidence" value="ECO:0007669"/>
    <property type="project" value="TreeGrafter"/>
</dbReference>
<dbReference type="PANTHER" id="PTHR37810:SF5">
    <property type="entry name" value="IMMUNITY PROTEIN SDPI"/>
    <property type="match status" value="1"/>
</dbReference>
<dbReference type="InterPro" id="IPR025962">
    <property type="entry name" value="SdpI/YhfL"/>
</dbReference>
<dbReference type="PIRSF" id="PIRSF038959">
    <property type="entry name" value="SdpI"/>
    <property type="match status" value="1"/>
</dbReference>
<gene>
    <name evidence="3" type="ORF">HA254_02455</name>
</gene>
<keyword evidence="1" id="KW-1133">Transmembrane helix</keyword>
<sequence length="218" mass="24661">MEKDKLAAIAIVALSFALSAYFYPQVPDLIATHWNAQGAVDAYTPKVPGLLILPVLILLLAVLFDAVPRLDPLRENIEKFRSHYNWFIILILLFMLLLHAQVILWNIGIQVSPNATLPIGLGILFFYIGVLLGSAKRNWFIGIRTPWTMSSDVVWEKTHRVGSLLFKIAGAICLAGVFFEKLAIYFVIIPVLSVAAFTFAYSYLEYRKEMKKKPPHRQ</sequence>
<accession>A0A7J4IZ13</accession>
<keyword evidence="1" id="KW-0472">Membrane</keyword>
<feature type="domain" description="DUF1648" evidence="2">
    <location>
        <begin position="11"/>
        <end position="58"/>
    </location>
</feature>
<evidence type="ECO:0000313" key="4">
    <source>
        <dbReference type="Proteomes" id="UP000565078"/>
    </source>
</evidence>
<evidence type="ECO:0000313" key="3">
    <source>
        <dbReference type="EMBL" id="HIH09509.1"/>
    </source>
</evidence>
<protein>
    <submittedName>
        <fullName evidence="3">SdpI family protein</fullName>
    </submittedName>
</protein>
<feature type="transmembrane region" description="Helical" evidence="1">
    <location>
        <begin position="119"/>
        <end position="140"/>
    </location>
</feature>
<dbReference type="Proteomes" id="UP000565078">
    <property type="component" value="Unassembled WGS sequence"/>
</dbReference>
<reference evidence="4" key="1">
    <citation type="journal article" date="2020" name="bioRxiv">
        <title>A rank-normalized archaeal taxonomy based on genome phylogeny resolves widespread incomplete and uneven classifications.</title>
        <authorList>
            <person name="Rinke C."/>
            <person name="Chuvochina M."/>
            <person name="Mussig A.J."/>
            <person name="Chaumeil P.-A."/>
            <person name="Waite D.W."/>
            <person name="Whitman W.B."/>
            <person name="Parks D.H."/>
            <person name="Hugenholtz P."/>
        </authorList>
    </citation>
    <scope>NUCLEOTIDE SEQUENCE [LARGE SCALE GENOMIC DNA]</scope>
</reference>
<feature type="transmembrane region" description="Helical" evidence="1">
    <location>
        <begin position="185"/>
        <end position="204"/>
    </location>
</feature>
<proteinExistence type="predicted"/>
<evidence type="ECO:0000256" key="1">
    <source>
        <dbReference type="SAM" id="Phobius"/>
    </source>
</evidence>
<dbReference type="AlphaFoldDB" id="A0A7J4IZ13"/>
<dbReference type="EMBL" id="DUGC01000044">
    <property type="protein sequence ID" value="HIH09509.1"/>
    <property type="molecule type" value="Genomic_DNA"/>
</dbReference>
<keyword evidence="1" id="KW-0812">Transmembrane</keyword>
<dbReference type="InterPro" id="IPR026272">
    <property type="entry name" value="SdpI"/>
</dbReference>
<feature type="transmembrane region" description="Helical" evidence="1">
    <location>
        <begin position="84"/>
        <end position="107"/>
    </location>
</feature>